<keyword evidence="6 9" id="KW-0067">ATP-binding</keyword>
<dbReference type="GO" id="GO:0004674">
    <property type="term" value="F:protein serine/threonine kinase activity"/>
    <property type="evidence" value="ECO:0007669"/>
    <property type="project" value="UniProtKB-KW"/>
</dbReference>
<evidence type="ECO:0000313" key="12">
    <source>
        <dbReference type="EMBL" id="RZM81850.1"/>
    </source>
</evidence>
<evidence type="ECO:0000256" key="7">
    <source>
        <dbReference type="ARBA" id="ARBA00047899"/>
    </source>
</evidence>
<comment type="caution">
    <text evidence="12">The sequence shown here is derived from an EMBL/GenBank/DDBJ whole genome shotgun (WGS) entry which is preliminary data.</text>
</comment>
<keyword evidence="5" id="KW-0418">Kinase</keyword>
<keyword evidence="4 9" id="KW-0547">Nucleotide-binding</keyword>
<dbReference type="InterPro" id="IPR017441">
    <property type="entry name" value="Protein_kinase_ATP_BS"/>
</dbReference>
<organism evidence="12 13">
    <name type="scientific">Leptolyngbya iicbica LK</name>
    <dbReference type="NCBI Taxonomy" id="2294035"/>
    <lineage>
        <taxon>Bacteria</taxon>
        <taxon>Bacillati</taxon>
        <taxon>Cyanobacteriota</taxon>
        <taxon>Cyanophyceae</taxon>
        <taxon>Leptolyngbyales</taxon>
        <taxon>Leptolyngbyaceae</taxon>
        <taxon>Leptolyngbya group</taxon>
        <taxon>Leptolyngbya</taxon>
        <taxon>Leptolyngbya iicbica</taxon>
    </lineage>
</organism>
<dbReference type="InterPro" id="IPR000719">
    <property type="entry name" value="Prot_kinase_dom"/>
</dbReference>
<dbReference type="PANTHER" id="PTHR24363:SF0">
    <property type="entry name" value="SERINE_THREONINE KINASE LIKE DOMAIN CONTAINING 1"/>
    <property type="match status" value="1"/>
</dbReference>
<evidence type="ECO:0000259" key="11">
    <source>
        <dbReference type="PROSITE" id="PS50011"/>
    </source>
</evidence>
<dbReference type="EMBL" id="QVFV01000001">
    <property type="protein sequence ID" value="RZM81850.1"/>
    <property type="molecule type" value="Genomic_DNA"/>
</dbReference>
<feature type="transmembrane region" description="Helical" evidence="10">
    <location>
        <begin position="659"/>
        <end position="680"/>
    </location>
</feature>
<evidence type="ECO:0000256" key="5">
    <source>
        <dbReference type="ARBA" id="ARBA00022777"/>
    </source>
</evidence>
<accession>A0A4V2E3B4</accession>
<evidence type="ECO:0000256" key="3">
    <source>
        <dbReference type="ARBA" id="ARBA00022679"/>
    </source>
</evidence>
<keyword evidence="13" id="KW-1185">Reference proteome</keyword>
<feature type="transmembrane region" description="Helical" evidence="10">
    <location>
        <begin position="686"/>
        <end position="706"/>
    </location>
</feature>
<evidence type="ECO:0000256" key="10">
    <source>
        <dbReference type="SAM" id="Phobius"/>
    </source>
</evidence>
<reference evidence="12 13" key="1">
    <citation type="submission" date="2018-11" db="EMBL/GenBank/DDBJ databases">
        <title>Whole genome sequencing of an environmental sample.</title>
        <authorList>
            <person name="Sarangi A.N."/>
            <person name="Singh D."/>
            <person name="Tripathy S."/>
        </authorList>
    </citation>
    <scope>NUCLEOTIDE SEQUENCE [LARGE SCALE GENOMIC DNA]</scope>
    <source>
        <strain evidence="12 13">Lakshadweep</strain>
    </source>
</reference>
<dbReference type="OrthoDB" id="428645at2"/>
<protein>
    <recommendedName>
        <fullName evidence="1">non-specific serine/threonine protein kinase</fullName>
        <ecNumber evidence="1">2.7.11.1</ecNumber>
    </recommendedName>
</protein>
<dbReference type="SUPFAM" id="SSF56112">
    <property type="entry name" value="Protein kinase-like (PK-like)"/>
    <property type="match status" value="1"/>
</dbReference>
<keyword evidence="10" id="KW-1133">Transmembrane helix</keyword>
<dbReference type="EC" id="2.7.11.1" evidence="1"/>
<evidence type="ECO:0000256" key="6">
    <source>
        <dbReference type="ARBA" id="ARBA00022840"/>
    </source>
</evidence>
<keyword evidence="10" id="KW-0812">Transmembrane</keyword>
<dbReference type="GO" id="GO:0005524">
    <property type="term" value="F:ATP binding"/>
    <property type="evidence" value="ECO:0007669"/>
    <property type="project" value="UniProtKB-UniRule"/>
</dbReference>
<sequence>MGIACGGHPVRQWQLMGKSELMTEQWLNERYKVLHPLGQGGFAQTYLAVDEQRSQMRCVIKHLMPTDTSTQFLATARRLFQSEVQVMRRLGKHPAIPTLLDAFEVEGEFYLVQEFVDGEALSERFQQQGRFSEAEAVQLLTAVLQILVFIHQAQVVHRDIKPSNLMRRRADGQYVLIDFGAVKEITTELSTTPSEKFTVSIGTQGYAAPEQMAGRPRYSSDLYSLGMTVIRGLTGRSPTELPENPVTGELQWTDSAPTVHEGLRVFLNRLTHVSIYQRYPSAAAALADLAHYQTLAIPSATAIAPTELSPSDSPPGGWQVQAGRQAIAAVLIGAIVLLIRQLGGWVPIELWLHDQWVQRQPLPPVDDRLLVVEITEADLMQLQQPTPSDAVLAELITTLQTYDPAVIGLDLYRDIPQGDGHEQLLAALTADNVVAIRQLGSSRSEQIPAPRGVPPDRVGFNDFPVDADGVVRRSLIYATVDDRPDTEIFYSLALRLSLAYLQPRGIVPRASDVNAEYLALNEATFVPLTPNFGGYRQLDAAGYQLLLQYRGARDTIPTITLGEMLDGQFQAEMIRDRVILIGTTAASAKDFFLTPYSATAETDFLMSGVMLHAHATSQILSAALDAQPLPWAVPEAVELLWIMVGATGGVILGRQGQRLRVLGLGLGVGGVVLLAVPAAVATQAGWLPVVPAVMTFAGSAIAAALIQNYTADKRSSAALWADVGFPRD</sequence>
<dbReference type="Pfam" id="PF00069">
    <property type="entry name" value="Pkinase"/>
    <property type="match status" value="1"/>
</dbReference>
<keyword evidence="2" id="KW-0723">Serine/threonine-protein kinase</keyword>
<dbReference type="PANTHER" id="PTHR24363">
    <property type="entry name" value="SERINE/THREONINE PROTEIN KINASE"/>
    <property type="match status" value="1"/>
</dbReference>
<dbReference type="SMART" id="SM00220">
    <property type="entry name" value="S_TKc"/>
    <property type="match status" value="1"/>
</dbReference>
<evidence type="ECO:0000313" key="13">
    <source>
        <dbReference type="Proteomes" id="UP000292459"/>
    </source>
</evidence>
<dbReference type="PROSITE" id="PS00107">
    <property type="entry name" value="PROTEIN_KINASE_ATP"/>
    <property type="match status" value="1"/>
</dbReference>
<comment type="catalytic activity">
    <reaction evidence="8">
        <text>L-seryl-[protein] + ATP = O-phospho-L-seryl-[protein] + ADP + H(+)</text>
        <dbReference type="Rhea" id="RHEA:17989"/>
        <dbReference type="Rhea" id="RHEA-COMP:9863"/>
        <dbReference type="Rhea" id="RHEA-COMP:11604"/>
        <dbReference type="ChEBI" id="CHEBI:15378"/>
        <dbReference type="ChEBI" id="CHEBI:29999"/>
        <dbReference type="ChEBI" id="CHEBI:30616"/>
        <dbReference type="ChEBI" id="CHEBI:83421"/>
        <dbReference type="ChEBI" id="CHEBI:456216"/>
        <dbReference type="EC" id="2.7.11.1"/>
    </reaction>
</comment>
<dbReference type="SMART" id="SM01080">
    <property type="entry name" value="CHASE2"/>
    <property type="match status" value="1"/>
</dbReference>
<feature type="binding site" evidence="9">
    <location>
        <position position="61"/>
    </location>
    <ligand>
        <name>ATP</name>
        <dbReference type="ChEBI" id="CHEBI:30616"/>
    </ligand>
</feature>
<gene>
    <name evidence="12" type="ORF">DYY88_00805</name>
</gene>
<comment type="catalytic activity">
    <reaction evidence="7">
        <text>L-threonyl-[protein] + ATP = O-phospho-L-threonyl-[protein] + ADP + H(+)</text>
        <dbReference type="Rhea" id="RHEA:46608"/>
        <dbReference type="Rhea" id="RHEA-COMP:11060"/>
        <dbReference type="Rhea" id="RHEA-COMP:11605"/>
        <dbReference type="ChEBI" id="CHEBI:15378"/>
        <dbReference type="ChEBI" id="CHEBI:30013"/>
        <dbReference type="ChEBI" id="CHEBI:30616"/>
        <dbReference type="ChEBI" id="CHEBI:61977"/>
        <dbReference type="ChEBI" id="CHEBI:456216"/>
        <dbReference type="EC" id="2.7.11.1"/>
    </reaction>
</comment>
<evidence type="ECO:0000256" key="2">
    <source>
        <dbReference type="ARBA" id="ARBA00022527"/>
    </source>
</evidence>
<proteinExistence type="predicted"/>
<keyword evidence="3" id="KW-0808">Transferase</keyword>
<dbReference type="Gene3D" id="1.10.510.10">
    <property type="entry name" value="Transferase(Phosphotransferase) domain 1"/>
    <property type="match status" value="1"/>
</dbReference>
<name>A0A4V2E3B4_9CYAN</name>
<dbReference type="Pfam" id="PF05226">
    <property type="entry name" value="CHASE2"/>
    <property type="match status" value="1"/>
</dbReference>
<evidence type="ECO:0000256" key="9">
    <source>
        <dbReference type="PROSITE-ProRule" id="PRU10141"/>
    </source>
</evidence>
<evidence type="ECO:0000256" key="1">
    <source>
        <dbReference type="ARBA" id="ARBA00012513"/>
    </source>
</evidence>
<feature type="transmembrane region" description="Helical" evidence="10">
    <location>
        <begin position="631"/>
        <end position="652"/>
    </location>
</feature>
<dbReference type="CDD" id="cd14014">
    <property type="entry name" value="STKc_PknB_like"/>
    <property type="match status" value="1"/>
</dbReference>
<dbReference type="InterPro" id="IPR011009">
    <property type="entry name" value="Kinase-like_dom_sf"/>
</dbReference>
<dbReference type="RefSeq" id="WP_084606899.1">
    <property type="nucleotide sequence ID" value="NZ_QVFV01000001.1"/>
</dbReference>
<evidence type="ECO:0000256" key="4">
    <source>
        <dbReference type="ARBA" id="ARBA00022741"/>
    </source>
</evidence>
<evidence type="ECO:0000256" key="8">
    <source>
        <dbReference type="ARBA" id="ARBA00048679"/>
    </source>
</evidence>
<dbReference type="PROSITE" id="PS50011">
    <property type="entry name" value="PROTEIN_KINASE_DOM"/>
    <property type="match status" value="1"/>
</dbReference>
<feature type="domain" description="Protein kinase" evidence="11">
    <location>
        <begin position="31"/>
        <end position="295"/>
    </location>
</feature>
<dbReference type="InterPro" id="IPR007890">
    <property type="entry name" value="CHASE2"/>
</dbReference>
<dbReference type="Proteomes" id="UP000292459">
    <property type="component" value="Unassembled WGS sequence"/>
</dbReference>
<keyword evidence="10" id="KW-0472">Membrane</keyword>
<dbReference type="AlphaFoldDB" id="A0A4V2E3B4"/>